<dbReference type="EMBL" id="JAGGJX010000001">
    <property type="protein sequence ID" value="MBP1853967.1"/>
    <property type="molecule type" value="Genomic_DNA"/>
</dbReference>
<evidence type="ECO:0000313" key="2">
    <source>
        <dbReference type="Proteomes" id="UP000767291"/>
    </source>
</evidence>
<protein>
    <submittedName>
        <fullName evidence="1">Uncharacterized protein</fullName>
    </submittedName>
</protein>
<name>A0ABS4E7R5_9FIRM</name>
<evidence type="ECO:0000313" key="1">
    <source>
        <dbReference type="EMBL" id="MBP1853967.1"/>
    </source>
</evidence>
<organism evidence="1 2">
    <name type="scientific">Metaclostridioides mangenotii</name>
    <dbReference type="NCBI Taxonomy" id="1540"/>
    <lineage>
        <taxon>Bacteria</taxon>
        <taxon>Bacillati</taxon>
        <taxon>Bacillota</taxon>
        <taxon>Clostridia</taxon>
        <taxon>Peptostreptococcales</taxon>
        <taxon>Peptostreptococcaceae</taxon>
        <taxon>Metaclostridioides</taxon>
    </lineage>
</organism>
<comment type="caution">
    <text evidence="1">The sequence shown here is derived from an EMBL/GenBank/DDBJ whole genome shotgun (WGS) entry which is preliminary data.</text>
</comment>
<keyword evidence="2" id="KW-1185">Reference proteome</keyword>
<dbReference type="RefSeq" id="WP_209455567.1">
    <property type="nucleotide sequence ID" value="NZ_BAAACS010000017.1"/>
</dbReference>
<proteinExistence type="predicted"/>
<accession>A0ABS4E7R5</accession>
<sequence length="52" mass="6149">MELSDLKILMERVYDLCTNHGYDKLEALNKAEADLKEELYGYCLNKTFSEWT</sequence>
<gene>
    <name evidence="1" type="ORF">J2Z43_000357</name>
</gene>
<dbReference type="Proteomes" id="UP000767291">
    <property type="component" value="Unassembled WGS sequence"/>
</dbReference>
<reference evidence="1 2" key="1">
    <citation type="submission" date="2021-03" db="EMBL/GenBank/DDBJ databases">
        <title>Genomic Encyclopedia of Type Strains, Phase IV (KMG-IV): sequencing the most valuable type-strain genomes for metagenomic binning, comparative biology and taxonomic classification.</title>
        <authorList>
            <person name="Goeker M."/>
        </authorList>
    </citation>
    <scope>NUCLEOTIDE SEQUENCE [LARGE SCALE GENOMIC DNA]</scope>
    <source>
        <strain evidence="1 2">DSM 1289</strain>
    </source>
</reference>